<evidence type="ECO:0000313" key="1">
    <source>
        <dbReference type="EMBL" id="SHL74027.1"/>
    </source>
</evidence>
<dbReference type="Proteomes" id="UP000184280">
    <property type="component" value="Unassembled WGS sequence"/>
</dbReference>
<reference evidence="1 2" key="1">
    <citation type="submission" date="2016-11" db="EMBL/GenBank/DDBJ databases">
        <authorList>
            <person name="Jaros S."/>
            <person name="Januszkiewicz K."/>
            <person name="Wedrychowicz H."/>
        </authorList>
    </citation>
    <scope>NUCLEOTIDE SEQUENCE [LARGE SCALE GENOMIC DNA]</scope>
    <source>
        <strain evidence="1 2">BPI-34</strain>
    </source>
</reference>
<name>A0A1M7D3Q8_XYLRU</name>
<accession>A0A1M7D3Q8</accession>
<protein>
    <submittedName>
        <fullName evidence="1">Uncharacterized protein</fullName>
    </submittedName>
</protein>
<dbReference type="OrthoDB" id="1031349at2"/>
<dbReference type="AlphaFoldDB" id="A0A1M7D3Q8"/>
<organism evidence="1 2">
    <name type="scientific">Xylanibacter ruminicola</name>
    <name type="common">Prevotella ruminicola</name>
    <dbReference type="NCBI Taxonomy" id="839"/>
    <lineage>
        <taxon>Bacteria</taxon>
        <taxon>Pseudomonadati</taxon>
        <taxon>Bacteroidota</taxon>
        <taxon>Bacteroidia</taxon>
        <taxon>Bacteroidales</taxon>
        <taxon>Prevotellaceae</taxon>
        <taxon>Xylanibacter</taxon>
    </lineage>
</organism>
<evidence type="ECO:0000313" key="2">
    <source>
        <dbReference type="Proteomes" id="UP000184280"/>
    </source>
</evidence>
<gene>
    <name evidence="1" type="ORF">SAMN04488494_0616</name>
</gene>
<proteinExistence type="predicted"/>
<sequence length="168" mass="18888">MGKWNNFFLQKMGVGVNNAPYSVCESVATWGVFCKKIPFKVFDKVKAPAKRSWYDEDGDDEYIPTGGLKLEAYTMKVEFGCKKIAVNNSFGSVSVDDVRAKVGKFLEYLKTSGMMNMYSSHTRIGRQNVRLESVGESGTWVTEDDGTEYLVFEVTFKVNDPNTDIKLA</sequence>
<dbReference type="RefSeq" id="WP_073042681.1">
    <property type="nucleotide sequence ID" value="NZ_FRCJ01000001.1"/>
</dbReference>
<dbReference type="EMBL" id="FRCJ01000001">
    <property type="protein sequence ID" value="SHL74027.1"/>
    <property type="molecule type" value="Genomic_DNA"/>
</dbReference>